<keyword evidence="1 4" id="KW-0238">DNA-binding</keyword>
<dbReference type="SUPFAM" id="SSF46689">
    <property type="entry name" value="Homeodomain-like"/>
    <property type="match status" value="2"/>
</dbReference>
<dbReference type="GO" id="GO:0005634">
    <property type="term" value="C:nucleus"/>
    <property type="evidence" value="ECO:0007669"/>
    <property type="project" value="UniProtKB-SubCell"/>
</dbReference>
<sequence>MTWNPPVSAPSVPCRTFQNGFEQAYPVLNESSRVIMDLDTQNFLTPSKTPIKNEQNVVCLGKMSTGSNSEYQPNLVDTPPSSPIEIFPPGPSKVKYLPNPPPVATVYPTTIDFPYGEKFYQMCDVQEEHSRILRMFEKAKDNLLLVQSIEELADNYQKSIEMIESKRYNTLMSNVLEEEMKYSINLHFNKQRFEAAQKVREDLAGFGIYEEVNEEDGDASAAARSLLELSRSAPTDFPDDDDETPQRRRRGSRYLQKTAVKLMERWYASNKVHPYPSDEEIERLSAEGGITRAQVKKWMANKRVRNCAIHPRKLKRIKREQAKLDGTYIPSPPKNSLQRKYLPPYAVSVLSAWFDTHRDNPYPTEPEKKDLAKLAGISVSQVRHWFTNRRRRLVESPIKKKTCPNMQYMSPVSSQNNLNQYPNIGVSDNQMILVVEKGEDEMMVEGVCSS</sequence>
<dbReference type="EMBL" id="CAJFCJ010000006">
    <property type="protein sequence ID" value="CAD5116052.1"/>
    <property type="molecule type" value="Genomic_DNA"/>
</dbReference>
<keyword evidence="2 4" id="KW-0371">Homeobox</keyword>
<dbReference type="InterPro" id="IPR050224">
    <property type="entry name" value="TALE_homeobox"/>
</dbReference>
<feature type="domain" description="Homeobox" evidence="6">
    <location>
        <begin position="333"/>
        <end position="396"/>
    </location>
</feature>
<gene>
    <name evidence="7" type="ORF">DGYR_LOCUS4718</name>
</gene>
<dbReference type="InterPro" id="IPR001356">
    <property type="entry name" value="HD"/>
</dbReference>
<name>A0A7I8VIG9_9ANNE</name>
<dbReference type="Pfam" id="PF05920">
    <property type="entry name" value="Homeobox_KN"/>
    <property type="match status" value="2"/>
</dbReference>
<dbReference type="Gene3D" id="1.10.10.60">
    <property type="entry name" value="Homeodomain-like"/>
    <property type="match status" value="2"/>
</dbReference>
<dbReference type="PANTHER" id="PTHR11850">
    <property type="entry name" value="HOMEOBOX PROTEIN TRANSCRIPTION FACTORS"/>
    <property type="match status" value="1"/>
</dbReference>
<feature type="region of interest" description="Disordered" evidence="5">
    <location>
        <begin position="230"/>
        <end position="251"/>
    </location>
</feature>
<dbReference type="Proteomes" id="UP000549394">
    <property type="component" value="Unassembled WGS sequence"/>
</dbReference>
<dbReference type="AlphaFoldDB" id="A0A7I8VIG9"/>
<dbReference type="GO" id="GO:0003677">
    <property type="term" value="F:DNA binding"/>
    <property type="evidence" value="ECO:0007669"/>
    <property type="project" value="UniProtKB-UniRule"/>
</dbReference>
<evidence type="ECO:0000256" key="1">
    <source>
        <dbReference type="ARBA" id="ARBA00023125"/>
    </source>
</evidence>
<accession>A0A7I8VIG9</accession>
<dbReference type="SMART" id="SM00389">
    <property type="entry name" value="HOX"/>
    <property type="match status" value="2"/>
</dbReference>
<evidence type="ECO:0000256" key="2">
    <source>
        <dbReference type="ARBA" id="ARBA00023155"/>
    </source>
</evidence>
<keyword evidence="8" id="KW-1185">Reference proteome</keyword>
<evidence type="ECO:0000256" key="5">
    <source>
        <dbReference type="SAM" id="MobiDB-lite"/>
    </source>
</evidence>
<keyword evidence="3 4" id="KW-0539">Nucleus</keyword>
<dbReference type="CDD" id="cd00086">
    <property type="entry name" value="homeodomain"/>
    <property type="match status" value="2"/>
</dbReference>
<dbReference type="OrthoDB" id="4187154at2759"/>
<dbReference type="PROSITE" id="PS50071">
    <property type="entry name" value="HOMEOBOX_2"/>
    <property type="match status" value="2"/>
</dbReference>
<comment type="subcellular location">
    <subcellularLocation>
        <location evidence="4">Nucleus</location>
    </subcellularLocation>
</comment>
<comment type="caution">
    <text evidence="7">The sequence shown here is derived from an EMBL/GenBank/DDBJ whole genome shotgun (WGS) entry which is preliminary data.</text>
</comment>
<dbReference type="InterPro" id="IPR008422">
    <property type="entry name" value="KN_HD"/>
</dbReference>
<feature type="DNA-binding region" description="Homeobox" evidence="4">
    <location>
        <begin position="248"/>
        <end position="306"/>
    </location>
</feature>
<dbReference type="GO" id="GO:0006355">
    <property type="term" value="P:regulation of DNA-templated transcription"/>
    <property type="evidence" value="ECO:0007669"/>
    <property type="project" value="InterPro"/>
</dbReference>
<dbReference type="InterPro" id="IPR009057">
    <property type="entry name" value="Homeodomain-like_sf"/>
</dbReference>
<proteinExistence type="predicted"/>
<evidence type="ECO:0000259" key="6">
    <source>
        <dbReference type="PROSITE" id="PS50071"/>
    </source>
</evidence>
<feature type="domain" description="Homeobox" evidence="6">
    <location>
        <begin position="246"/>
        <end position="305"/>
    </location>
</feature>
<protein>
    <submittedName>
        <fullName evidence="7">DgyrCDS4986</fullName>
    </submittedName>
</protein>
<evidence type="ECO:0000313" key="7">
    <source>
        <dbReference type="EMBL" id="CAD5116052.1"/>
    </source>
</evidence>
<evidence type="ECO:0000313" key="8">
    <source>
        <dbReference type="Proteomes" id="UP000549394"/>
    </source>
</evidence>
<evidence type="ECO:0000256" key="3">
    <source>
        <dbReference type="ARBA" id="ARBA00023242"/>
    </source>
</evidence>
<evidence type="ECO:0000256" key="4">
    <source>
        <dbReference type="PROSITE-ProRule" id="PRU00108"/>
    </source>
</evidence>
<feature type="DNA-binding region" description="Homeobox" evidence="4">
    <location>
        <begin position="335"/>
        <end position="397"/>
    </location>
</feature>
<organism evidence="7 8">
    <name type="scientific">Dimorphilus gyrociliatus</name>
    <dbReference type="NCBI Taxonomy" id="2664684"/>
    <lineage>
        <taxon>Eukaryota</taxon>
        <taxon>Metazoa</taxon>
        <taxon>Spiralia</taxon>
        <taxon>Lophotrochozoa</taxon>
        <taxon>Annelida</taxon>
        <taxon>Polychaeta</taxon>
        <taxon>Polychaeta incertae sedis</taxon>
        <taxon>Dinophilidae</taxon>
        <taxon>Dimorphilus</taxon>
    </lineage>
</organism>
<reference evidence="7 8" key="1">
    <citation type="submission" date="2020-08" db="EMBL/GenBank/DDBJ databases">
        <authorList>
            <person name="Hejnol A."/>
        </authorList>
    </citation>
    <scope>NUCLEOTIDE SEQUENCE [LARGE SCALE GENOMIC DNA]</scope>
</reference>